<comment type="caution">
    <text evidence="5">The sequence shown here is derived from an EMBL/GenBank/DDBJ whole genome shotgun (WGS) entry which is preliminary data.</text>
</comment>
<dbReference type="PANTHER" id="PTHR30363">
    <property type="entry name" value="HTH-TYPE TRANSCRIPTIONAL REGULATOR SRLR-RELATED"/>
    <property type="match status" value="1"/>
</dbReference>
<dbReference type="Pfam" id="PF08220">
    <property type="entry name" value="HTH_DeoR"/>
    <property type="match status" value="1"/>
</dbReference>
<dbReference type="InterPro" id="IPR014036">
    <property type="entry name" value="DeoR-like_C"/>
</dbReference>
<keyword evidence="2 5" id="KW-0238">DNA-binding</keyword>
<dbReference type="SUPFAM" id="SSF46785">
    <property type="entry name" value="Winged helix' DNA-binding domain"/>
    <property type="match status" value="1"/>
</dbReference>
<dbReference type="PANTHER" id="PTHR30363:SF44">
    <property type="entry name" value="AGA OPERON TRANSCRIPTIONAL REPRESSOR-RELATED"/>
    <property type="match status" value="1"/>
</dbReference>
<dbReference type="InterPro" id="IPR036390">
    <property type="entry name" value="WH_DNA-bd_sf"/>
</dbReference>
<evidence type="ECO:0000256" key="2">
    <source>
        <dbReference type="ARBA" id="ARBA00023125"/>
    </source>
</evidence>
<sequence>MNNRRRNAVLQYINEHRKVVFSELYLTFDVSPATMRRDLTALEQKGLIKRTHGGAESLSPDSESSAFPKIDRRIGQCVAEKESIAHYALDLIQDGSSIILDASTTCLTLAQTIKNTKLHLTIITNYFEIANILLNTDTIDMLFIGGYVRKGYSSTSGIIAEDNLMDMNADIGFIGVDGITPEKGLSNNQLDVIEWKKLIIKNSGVTYVLADHTKFHAAAILQIAPLSDITNVITDEKLPDELLDRFGEEKNKIIRLHGKPH</sequence>
<name>A0A9D2T9B5_9FIRM</name>
<evidence type="ECO:0000313" key="6">
    <source>
        <dbReference type="Proteomes" id="UP000823904"/>
    </source>
</evidence>
<evidence type="ECO:0000259" key="4">
    <source>
        <dbReference type="PROSITE" id="PS51000"/>
    </source>
</evidence>
<dbReference type="InterPro" id="IPR050313">
    <property type="entry name" value="Carb_Metab_HTH_regulators"/>
</dbReference>
<gene>
    <name evidence="5" type="ORF">H9754_04505</name>
</gene>
<evidence type="ECO:0000313" key="5">
    <source>
        <dbReference type="EMBL" id="HJC49830.1"/>
    </source>
</evidence>
<dbReference type="SMART" id="SM00420">
    <property type="entry name" value="HTH_DEOR"/>
    <property type="match status" value="1"/>
</dbReference>
<dbReference type="InterPro" id="IPR036388">
    <property type="entry name" value="WH-like_DNA-bd_sf"/>
</dbReference>
<dbReference type="Gene3D" id="3.40.50.1360">
    <property type="match status" value="1"/>
</dbReference>
<feature type="domain" description="HTH deoR-type" evidence="4">
    <location>
        <begin position="2"/>
        <end position="57"/>
    </location>
</feature>
<keyword evidence="3" id="KW-0804">Transcription</keyword>
<dbReference type="PROSITE" id="PS51000">
    <property type="entry name" value="HTH_DEOR_2"/>
    <property type="match status" value="1"/>
</dbReference>
<dbReference type="Proteomes" id="UP000823904">
    <property type="component" value="Unassembled WGS sequence"/>
</dbReference>
<dbReference type="SMART" id="SM01134">
    <property type="entry name" value="DeoRC"/>
    <property type="match status" value="1"/>
</dbReference>
<proteinExistence type="predicted"/>
<accession>A0A9D2T9B5</accession>
<dbReference type="InterPro" id="IPR001034">
    <property type="entry name" value="DeoR_HTH"/>
</dbReference>
<keyword evidence="1" id="KW-0805">Transcription regulation</keyword>
<protein>
    <submittedName>
        <fullName evidence="5">DeoR/GlpR family DNA-binding transcription regulator</fullName>
    </submittedName>
</protein>
<dbReference type="PRINTS" id="PR00037">
    <property type="entry name" value="HTHLACR"/>
</dbReference>
<organism evidence="5 6">
    <name type="scientific">Candidatus Anaerostipes avistercoris</name>
    <dbReference type="NCBI Taxonomy" id="2838462"/>
    <lineage>
        <taxon>Bacteria</taxon>
        <taxon>Bacillati</taxon>
        <taxon>Bacillota</taxon>
        <taxon>Clostridia</taxon>
        <taxon>Lachnospirales</taxon>
        <taxon>Lachnospiraceae</taxon>
        <taxon>Anaerostipes</taxon>
    </lineage>
</organism>
<evidence type="ECO:0000256" key="1">
    <source>
        <dbReference type="ARBA" id="ARBA00023015"/>
    </source>
</evidence>
<reference evidence="5" key="1">
    <citation type="journal article" date="2021" name="PeerJ">
        <title>Extensive microbial diversity within the chicken gut microbiome revealed by metagenomics and culture.</title>
        <authorList>
            <person name="Gilroy R."/>
            <person name="Ravi A."/>
            <person name="Getino M."/>
            <person name="Pursley I."/>
            <person name="Horton D.L."/>
            <person name="Alikhan N.F."/>
            <person name="Baker D."/>
            <person name="Gharbi K."/>
            <person name="Hall N."/>
            <person name="Watson M."/>
            <person name="Adriaenssens E.M."/>
            <person name="Foster-Nyarko E."/>
            <person name="Jarju S."/>
            <person name="Secka A."/>
            <person name="Antonio M."/>
            <person name="Oren A."/>
            <person name="Chaudhuri R.R."/>
            <person name="La Ragione R."/>
            <person name="Hildebrand F."/>
            <person name="Pallen M.J."/>
        </authorList>
    </citation>
    <scope>NUCLEOTIDE SEQUENCE</scope>
    <source>
        <strain evidence="5">ChiSjej3B21-8574</strain>
    </source>
</reference>
<dbReference type="AlphaFoldDB" id="A0A9D2T9B5"/>
<evidence type="ECO:0000256" key="3">
    <source>
        <dbReference type="ARBA" id="ARBA00023163"/>
    </source>
</evidence>
<dbReference type="SUPFAM" id="SSF100950">
    <property type="entry name" value="NagB/RpiA/CoA transferase-like"/>
    <property type="match status" value="1"/>
</dbReference>
<dbReference type="EMBL" id="DWWD01000020">
    <property type="protein sequence ID" value="HJC49830.1"/>
    <property type="molecule type" value="Genomic_DNA"/>
</dbReference>
<dbReference type="Pfam" id="PF00455">
    <property type="entry name" value="DeoRC"/>
    <property type="match status" value="1"/>
</dbReference>
<dbReference type="InterPro" id="IPR018356">
    <property type="entry name" value="Tscrpt_reg_HTH_DeoR_CS"/>
</dbReference>
<dbReference type="InterPro" id="IPR037171">
    <property type="entry name" value="NagB/RpiA_transferase-like"/>
</dbReference>
<dbReference type="PROSITE" id="PS00894">
    <property type="entry name" value="HTH_DEOR_1"/>
    <property type="match status" value="1"/>
</dbReference>
<reference evidence="5" key="2">
    <citation type="submission" date="2021-04" db="EMBL/GenBank/DDBJ databases">
        <authorList>
            <person name="Gilroy R."/>
        </authorList>
    </citation>
    <scope>NUCLEOTIDE SEQUENCE</scope>
    <source>
        <strain evidence="5">ChiSjej3B21-8574</strain>
    </source>
</reference>
<dbReference type="GO" id="GO:0003700">
    <property type="term" value="F:DNA-binding transcription factor activity"/>
    <property type="evidence" value="ECO:0007669"/>
    <property type="project" value="InterPro"/>
</dbReference>
<dbReference type="GO" id="GO:0003677">
    <property type="term" value="F:DNA binding"/>
    <property type="evidence" value="ECO:0007669"/>
    <property type="project" value="UniProtKB-KW"/>
</dbReference>
<dbReference type="Gene3D" id="1.10.10.10">
    <property type="entry name" value="Winged helix-like DNA-binding domain superfamily/Winged helix DNA-binding domain"/>
    <property type="match status" value="1"/>
</dbReference>